<name>A0ABR2QT83_9ROSI</name>
<protein>
    <submittedName>
        <fullName evidence="1">Uncharacterized protein</fullName>
    </submittedName>
</protein>
<evidence type="ECO:0000313" key="1">
    <source>
        <dbReference type="EMBL" id="KAK9003872.1"/>
    </source>
</evidence>
<sequence>MIKVKEDLELEGDQASGLSRRRNKKIGLLNPYASLEIFVKEDLELEGDQASELSRRRNKKIGLLNPYASLEIFIKIQAAQTLFPPLYCADFSIPGKRDGAIFSTFGKEFPKFCSLVYSGGLSRDLDEIFVEIQDPSKWFHQENKSCDFLRVFLLGAFSPGFEERRISFRDLSV</sequence>
<dbReference type="Proteomes" id="UP001396334">
    <property type="component" value="Unassembled WGS sequence"/>
</dbReference>
<reference evidence="1 2" key="1">
    <citation type="journal article" date="2024" name="G3 (Bethesda)">
        <title>Genome assembly of Hibiscus sabdariffa L. provides insights into metabolisms of medicinal natural products.</title>
        <authorList>
            <person name="Kim T."/>
        </authorList>
    </citation>
    <scope>NUCLEOTIDE SEQUENCE [LARGE SCALE GENOMIC DNA]</scope>
    <source>
        <strain evidence="1">TK-2024</strain>
        <tissue evidence="1">Old leaves</tissue>
    </source>
</reference>
<gene>
    <name evidence="1" type="ORF">V6N11_018768</name>
</gene>
<comment type="caution">
    <text evidence="1">The sequence shown here is derived from an EMBL/GenBank/DDBJ whole genome shotgun (WGS) entry which is preliminary data.</text>
</comment>
<evidence type="ECO:0000313" key="2">
    <source>
        <dbReference type="Proteomes" id="UP001396334"/>
    </source>
</evidence>
<organism evidence="1 2">
    <name type="scientific">Hibiscus sabdariffa</name>
    <name type="common">roselle</name>
    <dbReference type="NCBI Taxonomy" id="183260"/>
    <lineage>
        <taxon>Eukaryota</taxon>
        <taxon>Viridiplantae</taxon>
        <taxon>Streptophyta</taxon>
        <taxon>Embryophyta</taxon>
        <taxon>Tracheophyta</taxon>
        <taxon>Spermatophyta</taxon>
        <taxon>Magnoliopsida</taxon>
        <taxon>eudicotyledons</taxon>
        <taxon>Gunneridae</taxon>
        <taxon>Pentapetalae</taxon>
        <taxon>rosids</taxon>
        <taxon>malvids</taxon>
        <taxon>Malvales</taxon>
        <taxon>Malvaceae</taxon>
        <taxon>Malvoideae</taxon>
        <taxon>Hibiscus</taxon>
    </lineage>
</organism>
<proteinExistence type="predicted"/>
<dbReference type="EMBL" id="JBBPBN010000032">
    <property type="protein sequence ID" value="KAK9003872.1"/>
    <property type="molecule type" value="Genomic_DNA"/>
</dbReference>
<keyword evidence="2" id="KW-1185">Reference proteome</keyword>
<accession>A0ABR2QT83</accession>